<organism evidence="1 2">
    <name type="scientific">Smallanthus sonchifolius</name>
    <dbReference type="NCBI Taxonomy" id="185202"/>
    <lineage>
        <taxon>Eukaryota</taxon>
        <taxon>Viridiplantae</taxon>
        <taxon>Streptophyta</taxon>
        <taxon>Embryophyta</taxon>
        <taxon>Tracheophyta</taxon>
        <taxon>Spermatophyta</taxon>
        <taxon>Magnoliopsida</taxon>
        <taxon>eudicotyledons</taxon>
        <taxon>Gunneridae</taxon>
        <taxon>Pentapetalae</taxon>
        <taxon>asterids</taxon>
        <taxon>campanulids</taxon>
        <taxon>Asterales</taxon>
        <taxon>Asteraceae</taxon>
        <taxon>Asteroideae</taxon>
        <taxon>Heliantheae alliance</taxon>
        <taxon>Millerieae</taxon>
        <taxon>Smallanthus</taxon>
    </lineage>
</organism>
<keyword evidence="2" id="KW-1185">Reference proteome</keyword>
<reference evidence="1 2" key="2">
    <citation type="journal article" date="2022" name="Mol. Ecol. Resour.">
        <title>The genomes of chicory, endive, great burdock and yacon provide insights into Asteraceae paleo-polyploidization history and plant inulin production.</title>
        <authorList>
            <person name="Fan W."/>
            <person name="Wang S."/>
            <person name="Wang H."/>
            <person name="Wang A."/>
            <person name="Jiang F."/>
            <person name="Liu H."/>
            <person name="Zhao H."/>
            <person name="Xu D."/>
            <person name="Zhang Y."/>
        </authorList>
    </citation>
    <scope>NUCLEOTIDE SEQUENCE [LARGE SCALE GENOMIC DNA]</scope>
    <source>
        <strain evidence="2">cv. Yunnan</strain>
        <tissue evidence="1">Leaves</tissue>
    </source>
</reference>
<dbReference type="Proteomes" id="UP001056120">
    <property type="component" value="Linkage Group LG29"/>
</dbReference>
<evidence type="ECO:0000313" key="1">
    <source>
        <dbReference type="EMBL" id="KAI3676064.1"/>
    </source>
</evidence>
<accession>A0ACB8XXK5</accession>
<reference evidence="2" key="1">
    <citation type="journal article" date="2022" name="Mol. Ecol. Resour.">
        <title>The genomes of chicory, endive, great burdock and yacon provide insights into Asteraceae palaeo-polyploidization history and plant inulin production.</title>
        <authorList>
            <person name="Fan W."/>
            <person name="Wang S."/>
            <person name="Wang H."/>
            <person name="Wang A."/>
            <person name="Jiang F."/>
            <person name="Liu H."/>
            <person name="Zhao H."/>
            <person name="Xu D."/>
            <person name="Zhang Y."/>
        </authorList>
    </citation>
    <scope>NUCLEOTIDE SEQUENCE [LARGE SCALE GENOMIC DNA]</scope>
    <source>
        <strain evidence="2">cv. Yunnan</strain>
    </source>
</reference>
<gene>
    <name evidence="1" type="ORF">L1987_85661</name>
</gene>
<proteinExistence type="predicted"/>
<dbReference type="EMBL" id="CM042046">
    <property type="protein sequence ID" value="KAI3676064.1"/>
    <property type="molecule type" value="Genomic_DNA"/>
</dbReference>
<protein>
    <submittedName>
        <fullName evidence="1">Uncharacterized protein</fullName>
    </submittedName>
</protein>
<name>A0ACB8XXK5_9ASTR</name>
<comment type="caution">
    <text evidence="1">The sequence shown here is derived from an EMBL/GenBank/DDBJ whole genome shotgun (WGS) entry which is preliminary data.</text>
</comment>
<evidence type="ECO:0000313" key="2">
    <source>
        <dbReference type="Proteomes" id="UP001056120"/>
    </source>
</evidence>
<sequence length="369" mass="41188">MGERCHRALFTRRAFGSCGLCWPAAFVFGLVHITRKICGWMFMAGGGNDEKRWHDVPYRRKNKDRHGEQQIERNVTKFYITNLPNGCTPWEVIKVKELEQILNGIKMGKNKLRVNIAKFAVENARLLEEEVQPRSKQVKQQPVYYQKPIVNNTSQKVGVSFAEMVKGNPTSAAGSSAQGSDPAKKVIVVSDEINAFRFLHGKADFYFFKSQGNNIKPRKKPTILNPPRDKLRNNTSSPVEGIRPKKRCRSSLEDPFGLDSLLNQCKIRSASADSFKGGINSSISKEGINPEGIEITGSPIEKMLPESKLEGFKYFDKGISSQPERSTRGIDPEVSATIEIGSKLGVQLVDHLNLVKETIVLEGNNGITL</sequence>